<dbReference type="PANTHER" id="PTHR43681">
    <property type="entry name" value="TRANSMEMBRANE GTPASE FZO"/>
    <property type="match status" value="1"/>
</dbReference>
<dbReference type="Proteomes" id="UP000199152">
    <property type="component" value="Unassembled WGS sequence"/>
</dbReference>
<accession>A0A1I4BKE6</accession>
<organism evidence="2 3">
    <name type="scientific">Geodermatophilus ruber</name>
    <dbReference type="NCBI Taxonomy" id="504800"/>
    <lineage>
        <taxon>Bacteria</taxon>
        <taxon>Bacillati</taxon>
        <taxon>Actinomycetota</taxon>
        <taxon>Actinomycetes</taxon>
        <taxon>Geodermatophilales</taxon>
        <taxon>Geodermatophilaceae</taxon>
        <taxon>Geodermatophilus</taxon>
    </lineage>
</organism>
<evidence type="ECO:0000313" key="2">
    <source>
        <dbReference type="EMBL" id="SFK68830.1"/>
    </source>
</evidence>
<dbReference type="InterPro" id="IPR027417">
    <property type="entry name" value="P-loop_NTPase"/>
</dbReference>
<dbReference type="Pfam" id="PF00350">
    <property type="entry name" value="Dynamin_N"/>
    <property type="match status" value="1"/>
</dbReference>
<evidence type="ECO:0000259" key="1">
    <source>
        <dbReference type="Pfam" id="PF00350"/>
    </source>
</evidence>
<dbReference type="AlphaFoldDB" id="A0A1I4BKE6"/>
<feature type="domain" description="Dynamin N-terminal" evidence="1">
    <location>
        <begin position="46"/>
        <end position="181"/>
    </location>
</feature>
<reference evidence="3" key="1">
    <citation type="submission" date="2016-10" db="EMBL/GenBank/DDBJ databases">
        <authorList>
            <person name="Varghese N."/>
            <person name="Submissions S."/>
        </authorList>
    </citation>
    <scope>NUCLEOTIDE SEQUENCE [LARGE SCALE GENOMIC DNA]</scope>
    <source>
        <strain evidence="3">DSM 45317</strain>
    </source>
</reference>
<dbReference type="InterPro" id="IPR051943">
    <property type="entry name" value="TRAFAC_Dynamin-like_GTPase"/>
</dbReference>
<sequence>MTTSGSEALPARLRALLATVAAAYAGTPSADVVAALLIRLDEPLRVAIAGRLKAGKSTLLNALIGERLAATDAGECTRVIAWYENGPAERAWAHPRDGARRQIRMDRVDERTVLQLGGLRAEDLDRIVVEVPSARLERLTLIDTPGIGSLSADVSARTVDALNVVDGQAPVADAVLYLMRHLHASDVGFLEAFHDHQFLGVTPVNAIGLLSRADEVGGGRTDAVEIAARIAANYRQDPRVRGLVQTVLPVAGLLAEAGAGLRERDHAALRALAGADESLLLSADRFAGDDGAPVDAAVRRELLAAMGLTGVRLSVALIRAGLVRDAGELARELRRRSGLDEVRHALLSQFADRCDLLKAQAALHTVERLLDASPVPQGDRLRAQVEGILAGAHELVELRLLNDLRTGVVQLPDPALVEEAEVLLGRAGSGARSRLGLPADAPDDAVRAGALATLRLWQRRGESPVADAAVQRVAAVLRRTCEGLLGATAAPVRRPLRTLRTSSGA</sequence>
<dbReference type="SUPFAM" id="SSF52540">
    <property type="entry name" value="P-loop containing nucleoside triphosphate hydrolases"/>
    <property type="match status" value="1"/>
</dbReference>
<dbReference type="Gene3D" id="3.40.50.300">
    <property type="entry name" value="P-loop containing nucleotide triphosphate hydrolases"/>
    <property type="match status" value="1"/>
</dbReference>
<proteinExistence type="predicted"/>
<dbReference type="STRING" id="504800.SAMN04488085_10368"/>
<dbReference type="InParanoid" id="A0A1I4BKE6"/>
<keyword evidence="3" id="KW-1185">Reference proteome</keyword>
<gene>
    <name evidence="2" type="ORF">SAMN04488085_10368</name>
</gene>
<dbReference type="PANTHER" id="PTHR43681:SF1">
    <property type="entry name" value="SARCALUMENIN"/>
    <property type="match status" value="1"/>
</dbReference>
<name>A0A1I4BKE6_9ACTN</name>
<protein>
    <submittedName>
        <fullName evidence="2">Dynamin family protein</fullName>
    </submittedName>
</protein>
<evidence type="ECO:0000313" key="3">
    <source>
        <dbReference type="Proteomes" id="UP000199152"/>
    </source>
</evidence>
<dbReference type="InterPro" id="IPR045063">
    <property type="entry name" value="Dynamin_N"/>
</dbReference>
<dbReference type="RefSeq" id="WP_091322106.1">
    <property type="nucleotide sequence ID" value="NZ_FOSW01000003.1"/>
</dbReference>
<dbReference type="OrthoDB" id="4379468at2"/>
<dbReference type="EMBL" id="FOSW01000003">
    <property type="protein sequence ID" value="SFK68830.1"/>
    <property type="molecule type" value="Genomic_DNA"/>
</dbReference>